<proteinExistence type="predicted"/>
<feature type="domain" description="EamA" evidence="7">
    <location>
        <begin position="9"/>
        <end position="139"/>
    </location>
</feature>
<evidence type="ECO:0000256" key="2">
    <source>
        <dbReference type="ARBA" id="ARBA00022475"/>
    </source>
</evidence>
<dbReference type="GO" id="GO:0005886">
    <property type="term" value="C:plasma membrane"/>
    <property type="evidence" value="ECO:0007669"/>
    <property type="project" value="UniProtKB-SubCell"/>
</dbReference>
<dbReference type="Gene3D" id="1.10.3730.20">
    <property type="match status" value="1"/>
</dbReference>
<evidence type="ECO:0000256" key="4">
    <source>
        <dbReference type="ARBA" id="ARBA00022989"/>
    </source>
</evidence>
<feature type="transmembrane region" description="Helical" evidence="6">
    <location>
        <begin position="7"/>
        <end position="27"/>
    </location>
</feature>
<dbReference type="RefSeq" id="WP_023948738.1">
    <property type="nucleotide sequence ID" value="NZ_AYSV01000001.1"/>
</dbReference>
<keyword evidence="3 6" id="KW-0812">Transmembrane</keyword>
<dbReference type="Proteomes" id="UP000018766">
    <property type="component" value="Unassembled WGS sequence"/>
</dbReference>
<comment type="subcellular location">
    <subcellularLocation>
        <location evidence="1">Cell membrane</location>
        <topology evidence="1">Multi-pass membrane protein</topology>
    </subcellularLocation>
</comment>
<dbReference type="PATRIC" id="fig|1414851.3.peg.54"/>
<keyword evidence="5 6" id="KW-0472">Membrane</keyword>
<evidence type="ECO:0000256" key="3">
    <source>
        <dbReference type="ARBA" id="ARBA00022692"/>
    </source>
</evidence>
<comment type="caution">
    <text evidence="8">The sequence shown here is derived from an EMBL/GenBank/DDBJ whole genome shotgun (WGS) entry which is preliminary data.</text>
</comment>
<keyword evidence="9" id="KW-1185">Reference proteome</keyword>
<feature type="transmembrane region" description="Helical" evidence="6">
    <location>
        <begin position="210"/>
        <end position="235"/>
    </location>
</feature>
<name>V8GBK0_9BURK</name>
<feature type="transmembrane region" description="Helical" evidence="6">
    <location>
        <begin position="281"/>
        <end position="303"/>
    </location>
</feature>
<evidence type="ECO:0000256" key="6">
    <source>
        <dbReference type="SAM" id="Phobius"/>
    </source>
</evidence>
<feature type="transmembrane region" description="Helical" evidence="6">
    <location>
        <begin position="247"/>
        <end position="269"/>
    </location>
</feature>
<dbReference type="PANTHER" id="PTHR32322">
    <property type="entry name" value="INNER MEMBRANE TRANSPORTER"/>
    <property type="match status" value="1"/>
</dbReference>
<organism evidence="8 9">
    <name type="scientific">Pelistega indica</name>
    <dbReference type="NCBI Taxonomy" id="1414851"/>
    <lineage>
        <taxon>Bacteria</taxon>
        <taxon>Pseudomonadati</taxon>
        <taxon>Pseudomonadota</taxon>
        <taxon>Betaproteobacteria</taxon>
        <taxon>Burkholderiales</taxon>
        <taxon>Alcaligenaceae</taxon>
        <taxon>Pelistega</taxon>
    </lineage>
</organism>
<evidence type="ECO:0000259" key="7">
    <source>
        <dbReference type="Pfam" id="PF00892"/>
    </source>
</evidence>
<evidence type="ECO:0000256" key="5">
    <source>
        <dbReference type="ARBA" id="ARBA00023136"/>
    </source>
</evidence>
<feature type="domain" description="EamA" evidence="7">
    <location>
        <begin position="158"/>
        <end position="295"/>
    </location>
</feature>
<gene>
    <name evidence="8" type="ORF">V757_00240</name>
</gene>
<feature type="transmembrane region" description="Helical" evidence="6">
    <location>
        <begin position="188"/>
        <end position="204"/>
    </location>
</feature>
<feature type="transmembrane region" description="Helical" evidence="6">
    <location>
        <begin position="39"/>
        <end position="59"/>
    </location>
</feature>
<feature type="transmembrane region" description="Helical" evidence="6">
    <location>
        <begin position="95"/>
        <end position="119"/>
    </location>
</feature>
<sequence length="315" mass="35547">MKTSQPVVGFILTLIVILLWGTLPIILQPILAYMDTQTVIWYRFLVAAVGLFLLLSFSHRLPRKNQFFKEDIKWIILAIIGLAANFYLFNHSLNYVPASASQVISPLTSFFMIIVGIFVFKESMSLYQKIGLVFVLIGLPIFFNDKLATFTHLDKYSFGILLSTMASLIWVLYGIAQRILLRHFTAQQILLFIYIGCFIAYTPFTSPAEIFNVPMFAMIALGYACVNTILAYGCYAEALNRWDISKVSMLMPLIPIVTIICAYLFSGMFPDYFKSPQLNSLSVLGAIIVVMGSFISALGNILFSQRNKRQAQIKT</sequence>
<dbReference type="Pfam" id="PF00892">
    <property type="entry name" value="EamA"/>
    <property type="match status" value="2"/>
</dbReference>
<dbReference type="InterPro" id="IPR050638">
    <property type="entry name" value="AA-Vitamin_Transporters"/>
</dbReference>
<dbReference type="InterPro" id="IPR037185">
    <property type="entry name" value="EmrE-like"/>
</dbReference>
<feature type="transmembrane region" description="Helical" evidence="6">
    <location>
        <begin position="126"/>
        <end position="144"/>
    </location>
</feature>
<dbReference type="PANTHER" id="PTHR32322:SF18">
    <property type="entry name" value="S-ADENOSYLMETHIONINE_S-ADENOSYLHOMOCYSTEINE TRANSPORTER"/>
    <property type="match status" value="1"/>
</dbReference>
<reference evidence="8 9" key="1">
    <citation type="submission" date="2013-11" db="EMBL/GenBank/DDBJ databases">
        <title>Genomic analysis of Pelistega sp. HM-7.</title>
        <authorList>
            <person name="Kumbhare S.V."/>
            <person name="Shetty S.A."/>
            <person name="Sharma O."/>
            <person name="Dhotre D.P."/>
        </authorList>
    </citation>
    <scope>NUCLEOTIDE SEQUENCE [LARGE SCALE GENOMIC DNA]</scope>
    <source>
        <strain evidence="8 9">HM-7</strain>
    </source>
</reference>
<keyword evidence="4 6" id="KW-1133">Transmembrane helix</keyword>
<feature type="transmembrane region" description="Helical" evidence="6">
    <location>
        <begin position="71"/>
        <end position="89"/>
    </location>
</feature>
<dbReference type="InterPro" id="IPR000620">
    <property type="entry name" value="EamA_dom"/>
</dbReference>
<dbReference type="SUPFAM" id="SSF103481">
    <property type="entry name" value="Multidrug resistance efflux transporter EmrE"/>
    <property type="match status" value="1"/>
</dbReference>
<dbReference type="EMBL" id="AYSV01000001">
    <property type="protein sequence ID" value="ETD73132.1"/>
    <property type="molecule type" value="Genomic_DNA"/>
</dbReference>
<dbReference type="OrthoDB" id="8479066at2"/>
<evidence type="ECO:0000256" key="1">
    <source>
        <dbReference type="ARBA" id="ARBA00004651"/>
    </source>
</evidence>
<keyword evidence="2" id="KW-1003">Cell membrane</keyword>
<evidence type="ECO:0000313" key="9">
    <source>
        <dbReference type="Proteomes" id="UP000018766"/>
    </source>
</evidence>
<protein>
    <submittedName>
        <fullName evidence="8">Transporter</fullName>
    </submittedName>
</protein>
<dbReference type="AlphaFoldDB" id="V8GBK0"/>
<evidence type="ECO:0000313" key="8">
    <source>
        <dbReference type="EMBL" id="ETD73132.1"/>
    </source>
</evidence>
<feature type="transmembrane region" description="Helical" evidence="6">
    <location>
        <begin position="156"/>
        <end position="176"/>
    </location>
</feature>
<accession>V8GBK0</accession>